<evidence type="ECO:0000256" key="1">
    <source>
        <dbReference type="ARBA" id="ARBA00004123"/>
    </source>
</evidence>
<feature type="site" description="Histone H3K4me3 binding" evidence="7">
    <location>
        <position position="370"/>
    </location>
</feature>
<dbReference type="PROSITE" id="PS50016">
    <property type="entry name" value="ZF_PHD_2"/>
    <property type="match status" value="1"/>
</dbReference>
<protein>
    <recommendedName>
        <fullName evidence="10">Inhibitor of growth protein</fullName>
    </recommendedName>
</protein>
<feature type="compositionally biased region" description="Acidic residues" evidence="11">
    <location>
        <begin position="60"/>
        <end position="107"/>
    </location>
</feature>
<comment type="subcellular location">
    <subcellularLocation>
        <location evidence="1 10">Nucleus</location>
    </subcellularLocation>
</comment>
<name>W7TSM7_9STRA</name>
<dbReference type="Proteomes" id="UP000019335">
    <property type="component" value="Chromosome 8"/>
</dbReference>
<dbReference type="Pfam" id="PF12998">
    <property type="entry name" value="ING"/>
    <property type="match status" value="1"/>
</dbReference>
<dbReference type="EMBL" id="AZIL01000619">
    <property type="protein sequence ID" value="EWM26523.1"/>
    <property type="molecule type" value="Genomic_DNA"/>
</dbReference>
<feature type="compositionally biased region" description="Polar residues" evidence="11">
    <location>
        <begin position="119"/>
        <end position="128"/>
    </location>
</feature>
<feature type="site" description="Histone H3K4me3 binding" evidence="7">
    <location>
        <position position="359"/>
    </location>
</feature>
<feature type="compositionally biased region" description="Gly residues" evidence="11">
    <location>
        <begin position="321"/>
        <end position="336"/>
    </location>
</feature>
<sequence length="436" mass="48613">MIGPGYLKDNLEHGAPLPERLKETFHLLRELDVATRLLTTRADRLIGASDGLPEENGVHEEEDAEDDDEDYGVEREEEDEEEEDEEEEEEEEEEGEEEGEEEEEEEDIGRGNSRGGNRCTRNGGQNSGRKVAAWKEEERRGGRGREKREREVSHGRLRGRRVPEEEEEEEVEEEEEEEEEEQEEEEEVEEEEEEEEEEIDGSGTCLASLRELQHAALRCADEKIALAIHAYDLLDTQIRHLDSDIRRFERHYGYVPPMVEEAARRAEEQQQQAPGGNGHVEEWYRGRRKRRTGARGAKRRRGSMNGEATTGGAGNPVSLVGPGGGQGGGGGGGGGGGEGGALMVGGGPGVDVDPNEPIYCFCRNIAYGEMIGCDNPNCQYEWFHYKCVGLTRQPTARNRWLCPKCKRDAGWKGRGSLGSSTAAAVLGLLEEKKKGY</sequence>
<feature type="binding site" evidence="8">
    <location>
        <position position="373"/>
    </location>
    <ligand>
        <name>Zn(2+)</name>
        <dbReference type="ChEBI" id="CHEBI:29105"/>
        <label>2</label>
    </ligand>
</feature>
<dbReference type="SUPFAM" id="SSF57903">
    <property type="entry name" value="FYVE/PHD zinc finger"/>
    <property type="match status" value="1"/>
</dbReference>
<dbReference type="InterPro" id="IPR019786">
    <property type="entry name" value="Zinc_finger_PHD-type_CS"/>
</dbReference>
<dbReference type="GO" id="GO:0006325">
    <property type="term" value="P:chromatin organization"/>
    <property type="evidence" value="ECO:0007669"/>
    <property type="project" value="UniProtKB-KW"/>
</dbReference>
<feature type="compositionally biased region" description="Basic and acidic residues" evidence="11">
    <location>
        <begin position="133"/>
        <end position="154"/>
    </location>
</feature>
<dbReference type="InterPro" id="IPR028651">
    <property type="entry name" value="ING_fam"/>
</dbReference>
<feature type="binding site" evidence="8">
    <location>
        <position position="360"/>
    </location>
    <ligand>
        <name>Zn(2+)</name>
        <dbReference type="ChEBI" id="CHEBI:29105"/>
        <label>1</label>
    </ligand>
</feature>
<evidence type="ECO:0000256" key="9">
    <source>
        <dbReference type="PROSITE-ProRule" id="PRU00146"/>
    </source>
</evidence>
<feature type="binding site" evidence="8">
    <location>
        <position position="362"/>
    </location>
    <ligand>
        <name>Zn(2+)</name>
        <dbReference type="ChEBI" id="CHEBI:29105"/>
        <label>1</label>
    </ligand>
</feature>
<dbReference type="GO" id="GO:0005634">
    <property type="term" value="C:nucleus"/>
    <property type="evidence" value="ECO:0007669"/>
    <property type="project" value="UniProtKB-SubCell"/>
</dbReference>
<feature type="compositionally biased region" description="Basic residues" evidence="11">
    <location>
        <begin position="286"/>
        <end position="302"/>
    </location>
</feature>
<keyword evidence="6 10" id="KW-0539">Nucleus</keyword>
<comment type="function">
    <text evidence="10">Component of an histone acetyltransferase complex.</text>
</comment>
<proteinExistence type="inferred from homology"/>
<feature type="binding site" evidence="8">
    <location>
        <position position="387"/>
    </location>
    <ligand>
        <name>Zn(2+)</name>
        <dbReference type="ChEBI" id="CHEBI:29105"/>
        <label>1</label>
    </ligand>
</feature>
<dbReference type="InterPro" id="IPR001965">
    <property type="entry name" value="Znf_PHD"/>
</dbReference>
<dbReference type="SMART" id="SM00249">
    <property type="entry name" value="PHD"/>
    <property type="match status" value="1"/>
</dbReference>
<dbReference type="OrthoDB" id="5411773at2759"/>
<feature type="site" description="Histone H3K4me3 binding" evidence="7">
    <location>
        <position position="374"/>
    </location>
</feature>
<comment type="subunit">
    <text evidence="10">Component of an histone acetyltransferase complex. Interacts with H3K4me3 and to a lesser extent with H3K4me2.</text>
</comment>
<accession>W7TSM7</accession>
<feature type="binding site" evidence="8">
    <location>
        <position position="402"/>
    </location>
    <ligand>
        <name>Zn(2+)</name>
        <dbReference type="ChEBI" id="CHEBI:29105"/>
        <label>2</label>
    </ligand>
</feature>
<evidence type="ECO:0000313" key="14">
    <source>
        <dbReference type="Proteomes" id="UP000019335"/>
    </source>
</evidence>
<organism evidence="13 14">
    <name type="scientific">Nannochloropsis gaditana</name>
    <dbReference type="NCBI Taxonomy" id="72520"/>
    <lineage>
        <taxon>Eukaryota</taxon>
        <taxon>Sar</taxon>
        <taxon>Stramenopiles</taxon>
        <taxon>Ochrophyta</taxon>
        <taxon>Eustigmatophyceae</taxon>
        <taxon>Eustigmatales</taxon>
        <taxon>Monodopsidaceae</taxon>
        <taxon>Nannochloropsis</taxon>
    </lineage>
</organism>
<dbReference type="PANTHER" id="PTHR10333">
    <property type="entry name" value="INHIBITOR OF GROWTH PROTEIN"/>
    <property type="match status" value="1"/>
</dbReference>
<dbReference type="GO" id="GO:0008270">
    <property type="term" value="F:zinc ion binding"/>
    <property type="evidence" value="ECO:0007669"/>
    <property type="project" value="UniProtKB-KW"/>
</dbReference>
<reference evidence="13 14" key="1">
    <citation type="journal article" date="2014" name="Mol. Plant">
        <title>Chromosome Scale Genome Assembly and Transcriptome Profiling of Nannochloropsis gaditana in Nitrogen Depletion.</title>
        <authorList>
            <person name="Corteggiani Carpinelli E."/>
            <person name="Telatin A."/>
            <person name="Vitulo N."/>
            <person name="Forcato C."/>
            <person name="D'Angelo M."/>
            <person name="Schiavon R."/>
            <person name="Vezzi A."/>
            <person name="Giacometti G.M."/>
            <person name="Morosinotto T."/>
            <person name="Valle G."/>
        </authorList>
    </citation>
    <scope>NUCLEOTIDE SEQUENCE [LARGE SCALE GENOMIC DNA]</scope>
    <source>
        <strain evidence="13 14">B-31</strain>
    </source>
</reference>
<evidence type="ECO:0000256" key="8">
    <source>
        <dbReference type="PIRSR" id="PIRSR628651-51"/>
    </source>
</evidence>
<evidence type="ECO:0000256" key="2">
    <source>
        <dbReference type="ARBA" id="ARBA00010210"/>
    </source>
</evidence>
<evidence type="ECO:0000256" key="5">
    <source>
        <dbReference type="ARBA" id="ARBA00022833"/>
    </source>
</evidence>
<evidence type="ECO:0000256" key="10">
    <source>
        <dbReference type="RuleBase" id="RU361213"/>
    </source>
</evidence>
<dbReference type="InterPro" id="IPR024610">
    <property type="entry name" value="ING_N_histone-binding"/>
</dbReference>
<dbReference type="AlphaFoldDB" id="W7TSM7"/>
<dbReference type="PROSITE" id="PS01359">
    <property type="entry name" value="ZF_PHD_1"/>
    <property type="match status" value="1"/>
</dbReference>
<feature type="site" description="Histone H3K4me3 binding" evidence="7">
    <location>
        <position position="382"/>
    </location>
</feature>
<feature type="binding site" evidence="8">
    <location>
        <position position="405"/>
    </location>
    <ligand>
        <name>Zn(2+)</name>
        <dbReference type="ChEBI" id="CHEBI:29105"/>
        <label>2</label>
    </ligand>
</feature>
<comment type="caution">
    <text evidence="13">The sequence shown here is derived from an EMBL/GenBank/DDBJ whole genome shotgun (WGS) entry which is preliminary data.</text>
</comment>
<evidence type="ECO:0000259" key="12">
    <source>
        <dbReference type="PROSITE" id="PS50016"/>
    </source>
</evidence>
<dbReference type="SMART" id="SM01408">
    <property type="entry name" value="ING"/>
    <property type="match status" value="1"/>
</dbReference>
<keyword evidence="14" id="KW-1185">Reference proteome</keyword>
<dbReference type="Gene3D" id="3.30.40.10">
    <property type="entry name" value="Zinc/RING finger domain, C3HC4 (zinc finger)"/>
    <property type="match status" value="1"/>
</dbReference>
<feature type="domain" description="PHD-type" evidence="12">
    <location>
        <begin position="357"/>
        <end position="408"/>
    </location>
</feature>
<keyword evidence="5 8" id="KW-0862">Zinc</keyword>
<evidence type="ECO:0000256" key="6">
    <source>
        <dbReference type="ARBA" id="ARBA00023242"/>
    </source>
</evidence>
<evidence type="ECO:0000256" key="11">
    <source>
        <dbReference type="SAM" id="MobiDB-lite"/>
    </source>
</evidence>
<dbReference type="InterPro" id="IPR013083">
    <property type="entry name" value="Znf_RING/FYVE/PHD"/>
</dbReference>
<keyword evidence="10" id="KW-0156">Chromatin regulator</keyword>
<dbReference type="InterPro" id="IPR019787">
    <property type="entry name" value="Znf_PHD-finger"/>
</dbReference>
<evidence type="ECO:0000313" key="13">
    <source>
        <dbReference type="EMBL" id="EWM26523.1"/>
    </source>
</evidence>
<gene>
    <name evidence="13" type="ORF">Naga_100141g13</name>
</gene>
<evidence type="ECO:0000256" key="7">
    <source>
        <dbReference type="PIRSR" id="PIRSR628651-50"/>
    </source>
</evidence>
<comment type="similarity">
    <text evidence="2 10">Belongs to the ING family.</text>
</comment>
<evidence type="ECO:0000256" key="4">
    <source>
        <dbReference type="ARBA" id="ARBA00022771"/>
    </source>
</evidence>
<dbReference type="CDD" id="cd15505">
    <property type="entry name" value="PHD_ING"/>
    <property type="match status" value="1"/>
</dbReference>
<dbReference type="InterPro" id="IPR011011">
    <property type="entry name" value="Znf_FYVE_PHD"/>
</dbReference>
<feature type="region of interest" description="Disordered" evidence="11">
    <location>
        <begin position="42"/>
        <end position="202"/>
    </location>
</feature>
<feature type="binding site" evidence="8">
    <location>
        <position position="378"/>
    </location>
    <ligand>
        <name>Zn(2+)</name>
        <dbReference type="ChEBI" id="CHEBI:29105"/>
        <label>2</label>
    </ligand>
</feature>
<feature type="compositionally biased region" description="Acidic residues" evidence="11">
    <location>
        <begin position="164"/>
        <end position="200"/>
    </location>
</feature>
<keyword evidence="3 8" id="KW-0479">Metal-binding</keyword>
<comment type="domain">
    <text evidence="10">The PHD-type zinc finger mediates the binding to H3K4me3.</text>
</comment>
<feature type="binding site" evidence="8">
    <location>
        <position position="384"/>
    </location>
    <ligand>
        <name>Zn(2+)</name>
        <dbReference type="ChEBI" id="CHEBI:29105"/>
        <label>1</label>
    </ligand>
</feature>
<dbReference type="Gene3D" id="6.10.140.1740">
    <property type="match status" value="1"/>
</dbReference>
<feature type="region of interest" description="Disordered" evidence="11">
    <location>
        <begin position="266"/>
        <end position="336"/>
    </location>
</feature>
<keyword evidence="4 9" id="KW-0863">Zinc-finger</keyword>
<evidence type="ECO:0000256" key="3">
    <source>
        <dbReference type="ARBA" id="ARBA00022723"/>
    </source>
</evidence>